<dbReference type="Proteomes" id="UP000075880">
    <property type="component" value="Unassembled WGS sequence"/>
</dbReference>
<dbReference type="EnsemblMetazoa" id="ENSAATROPT002029">
    <property type="protein sequence ID" value="ENSAATROPP001945"/>
    <property type="gene ID" value="ENSAATROPG001587"/>
</dbReference>
<keyword evidence="2" id="KW-1185">Reference proteome</keyword>
<name>A0AAG5CSX2_ANOAO</name>
<sequence length="79" mass="9533">MFFQRVAMTIPLLETSDVHIKCFTATLWQAGLLLNHKRFLVFLVFSHPQRSAFEIQLLWVLQILSRRHFRANFRTFKRN</sequence>
<evidence type="ECO:0000313" key="2">
    <source>
        <dbReference type="Proteomes" id="UP000075880"/>
    </source>
</evidence>
<accession>A0AAG5CSX2</accession>
<reference evidence="1" key="1">
    <citation type="submission" date="2024-04" db="UniProtKB">
        <authorList>
            <consortium name="EnsemblMetazoa"/>
        </authorList>
    </citation>
    <scope>IDENTIFICATION</scope>
    <source>
        <strain evidence="1">EBRO</strain>
    </source>
</reference>
<organism evidence="1 2">
    <name type="scientific">Anopheles atroparvus</name>
    <name type="common">European mosquito</name>
    <dbReference type="NCBI Taxonomy" id="41427"/>
    <lineage>
        <taxon>Eukaryota</taxon>
        <taxon>Metazoa</taxon>
        <taxon>Ecdysozoa</taxon>
        <taxon>Arthropoda</taxon>
        <taxon>Hexapoda</taxon>
        <taxon>Insecta</taxon>
        <taxon>Pterygota</taxon>
        <taxon>Neoptera</taxon>
        <taxon>Endopterygota</taxon>
        <taxon>Diptera</taxon>
        <taxon>Nematocera</taxon>
        <taxon>Culicoidea</taxon>
        <taxon>Culicidae</taxon>
        <taxon>Anophelinae</taxon>
        <taxon>Anopheles</taxon>
    </lineage>
</organism>
<proteinExistence type="predicted"/>
<evidence type="ECO:0000313" key="1">
    <source>
        <dbReference type="EnsemblMetazoa" id="ENSAATROPP001945"/>
    </source>
</evidence>
<dbReference type="AlphaFoldDB" id="A0AAG5CSX2"/>
<protein>
    <submittedName>
        <fullName evidence="1">Uncharacterized protein</fullName>
    </submittedName>
</protein>